<reference evidence="15 16" key="1">
    <citation type="submission" date="2020-09" db="EMBL/GenBank/DDBJ databases">
        <title>Methylomonas albis sp. nov. and Methylomonas fluvii sp. nov.: Two cold-adapted methanotrophs from the River Elbe and an amended description of Methylovulum psychrotolerans strain Eb1.</title>
        <authorList>
            <person name="Bussmann I.K."/>
            <person name="Klings K.-W."/>
            <person name="Warnstedt J."/>
            <person name="Hoppert M."/>
            <person name="Saborowski A."/>
            <person name="Horn F."/>
            <person name="Liebner S."/>
        </authorList>
    </citation>
    <scope>NUCLEOTIDE SEQUENCE [LARGE SCALE GENOMIC DNA]</scope>
    <source>
        <strain evidence="15 16">EbB</strain>
    </source>
</reference>
<keyword evidence="4 13" id="KW-0812">Transmembrane</keyword>
<comment type="function">
    <text evidence="11">Component of the F(0) channel, it forms part of the peripheral stalk, linking F(1) to F(0). The b'-subunit is a diverged and duplicated form of b found in plants and photosynthetic bacteria.</text>
</comment>
<sequence length="251" mass="28235">MMQFDWTTFILEILNFLVLVWILQRFLYRPVLAMLDARQQRIKDETEQAALLRNEAEALRQQYEQRLAAWNQQQETSRRQLDEELAQLRNTATENLKQTLADEEAKLRVRNQTLIAAREAALVREAAGAAYGQAAAMLQRLASPQLTQRIVEVFLQDLLDMPDSELAALRKAAAMLIAASAVDVLGAHPLSEAERSRITETLSSVAGQSLQITFKEDPSLIAGLRAIVGECQLHANLADELAFFRRQANHG</sequence>
<comment type="caution">
    <text evidence="15">The sequence shown here is derived from an EMBL/GenBank/DDBJ whole genome shotgun (WGS) entry which is preliminary data.</text>
</comment>
<dbReference type="InterPro" id="IPR050059">
    <property type="entry name" value="ATP_synthase_B_chain"/>
</dbReference>
<evidence type="ECO:0000313" key="15">
    <source>
        <dbReference type="EMBL" id="MBD9360108.1"/>
    </source>
</evidence>
<keyword evidence="2 13" id="KW-0813">Transport</keyword>
<evidence type="ECO:0000313" key="16">
    <source>
        <dbReference type="Proteomes" id="UP000641152"/>
    </source>
</evidence>
<evidence type="ECO:0000256" key="8">
    <source>
        <dbReference type="ARBA" id="ARBA00023136"/>
    </source>
</evidence>
<evidence type="ECO:0000256" key="2">
    <source>
        <dbReference type="ARBA" id="ARBA00022448"/>
    </source>
</evidence>
<dbReference type="RefSeq" id="WP_192392899.1">
    <property type="nucleotide sequence ID" value="NZ_CAJHIU010000001.1"/>
</dbReference>
<dbReference type="InterPro" id="IPR002146">
    <property type="entry name" value="ATP_synth_b/b'su_bac/chlpt"/>
</dbReference>
<dbReference type="Pfam" id="PF00213">
    <property type="entry name" value="OSCP"/>
    <property type="match status" value="1"/>
</dbReference>
<evidence type="ECO:0000256" key="3">
    <source>
        <dbReference type="ARBA" id="ARBA00022547"/>
    </source>
</evidence>
<keyword evidence="16" id="KW-1185">Reference proteome</keyword>
<dbReference type="EMBL" id="JACXST010000001">
    <property type="protein sequence ID" value="MBD9360108.1"/>
    <property type="molecule type" value="Genomic_DNA"/>
</dbReference>
<keyword evidence="6 13" id="KW-1133">Transmembrane helix</keyword>
<proteinExistence type="inferred from homology"/>
<dbReference type="PANTHER" id="PTHR33445:SF2">
    <property type="entry name" value="ATP SYNTHASE SUBUNIT B', CHLOROPLASTIC"/>
    <property type="match status" value="1"/>
</dbReference>
<keyword evidence="9 13" id="KW-0066">ATP synthesis</keyword>
<dbReference type="Proteomes" id="UP000641152">
    <property type="component" value="Unassembled WGS sequence"/>
</dbReference>
<evidence type="ECO:0000256" key="4">
    <source>
        <dbReference type="ARBA" id="ARBA00022692"/>
    </source>
</evidence>
<keyword evidence="14" id="KW-0175">Coiled coil</keyword>
<keyword evidence="8 13" id="KW-0472">Membrane</keyword>
<dbReference type="InterPro" id="IPR000711">
    <property type="entry name" value="ATPase_OSCP/dsu"/>
</dbReference>
<feature type="coiled-coil region" evidence="14">
    <location>
        <begin position="35"/>
        <end position="98"/>
    </location>
</feature>
<evidence type="ECO:0000256" key="7">
    <source>
        <dbReference type="ARBA" id="ARBA00023065"/>
    </source>
</evidence>
<evidence type="ECO:0000256" key="14">
    <source>
        <dbReference type="SAM" id="Coils"/>
    </source>
</evidence>
<evidence type="ECO:0000256" key="5">
    <source>
        <dbReference type="ARBA" id="ARBA00022781"/>
    </source>
</evidence>
<comment type="function">
    <text evidence="10 13">F(1)F(0) ATP synthase produces ATP from ADP in the presence of a proton or sodium gradient. F-type ATPases consist of two structural domains, F(1) containing the extramembraneous catalytic core and F(0) containing the membrane proton channel, linked together by a central stalk and a peripheral stalk. During catalysis, ATP synthesis in the catalytic domain of F(1) is coupled via a rotary mechanism of the central stalk subunits to proton translocation.</text>
</comment>
<keyword evidence="7 13" id="KW-0406">Ion transport</keyword>
<protein>
    <recommendedName>
        <fullName evidence="13">ATP synthase subunit b</fullName>
    </recommendedName>
    <alternativeName>
        <fullName evidence="13">ATP synthase F(0) sector subunit b</fullName>
    </alternativeName>
    <alternativeName>
        <fullName evidence="13">ATPase subunit I</fullName>
    </alternativeName>
    <alternativeName>
        <fullName evidence="13">F-type ATPase subunit b</fullName>
        <shortName evidence="13">F-ATPase subunit b</shortName>
    </alternativeName>
</protein>
<evidence type="ECO:0000256" key="13">
    <source>
        <dbReference type="HAMAP-Rule" id="MF_01398"/>
    </source>
</evidence>
<name>A0ABR9DAH9_9GAMM</name>
<comment type="subcellular location">
    <subcellularLocation>
        <location evidence="13">Cell membrane</location>
        <topology evidence="13">Single-pass membrane protein</topology>
    </subcellularLocation>
    <subcellularLocation>
        <location evidence="12">Endomembrane system</location>
        <topology evidence="12">Single-pass membrane protein</topology>
    </subcellularLocation>
</comment>
<evidence type="ECO:0000256" key="9">
    <source>
        <dbReference type="ARBA" id="ARBA00023310"/>
    </source>
</evidence>
<comment type="similarity">
    <text evidence="1 13">Belongs to the ATPase B chain family.</text>
</comment>
<comment type="subunit">
    <text evidence="13">F-type ATPases have 2 components, F(1) - the catalytic core - and F(0) - the membrane proton channel. F(1) has five subunits: alpha(3), beta(3), gamma(1), delta(1), epsilon(1). F(0) has three main subunits: a(1), b(2) and c(10-14). The alpha and beta chains form an alternating ring which encloses part of the gamma chain. F(1) is attached to F(0) by a central stalk formed by the gamma and epsilon chains, while a peripheral stalk is formed by the delta and b chains.</text>
</comment>
<keyword evidence="5 13" id="KW-0375">Hydrogen ion transport</keyword>
<gene>
    <name evidence="13" type="primary">atpF</name>
    <name evidence="15" type="ORF">EBB_06105</name>
</gene>
<dbReference type="Pfam" id="PF00430">
    <property type="entry name" value="ATP-synt_B"/>
    <property type="match status" value="1"/>
</dbReference>
<dbReference type="CDD" id="cd06503">
    <property type="entry name" value="ATP-synt_Fo_b"/>
    <property type="match status" value="1"/>
</dbReference>
<accession>A0ABR9DAH9</accession>
<dbReference type="PANTHER" id="PTHR33445">
    <property type="entry name" value="ATP SYNTHASE SUBUNIT B', CHLOROPLASTIC"/>
    <property type="match status" value="1"/>
</dbReference>
<feature type="transmembrane region" description="Helical" evidence="13">
    <location>
        <begin position="6"/>
        <end position="28"/>
    </location>
</feature>
<evidence type="ECO:0000256" key="1">
    <source>
        <dbReference type="ARBA" id="ARBA00005513"/>
    </source>
</evidence>
<evidence type="ECO:0000256" key="11">
    <source>
        <dbReference type="ARBA" id="ARBA00025614"/>
    </source>
</evidence>
<evidence type="ECO:0000256" key="6">
    <source>
        <dbReference type="ARBA" id="ARBA00022989"/>
    </source>
</evidence>
<keyword evidence="13" id="KW-1003">Cell membrane</keyword>
<organism evidence="15 16">
    <name type="scientific">Methylomonas fluvii</name>
    <dbReference type="NCBI Taxonomy" id="1854564"/>
    <lineage>
        <taxon>Bacteria</taxon>
        <taxon>Pseudomonadati</taxon>
        <taxon>Pseudomonadota</taxon>
        <taxon>Gammaproteobacteria</taxon>
        <taxon>Methylococcales</taxon>
        <taxon>Methylococcaceae</taxon>
        <taxon>Methylomonas</taxon>
    </lineage>
</organism>
<evidence type="ECO:0000256" key="12">
    <source>
        <dbReference type="ARBA" id="ARBA00037847"/>
    </source>
</evidence>
<keyword evidence="3 13" id="KW-0138">CF(0)</keyword>
<evidence type="ECO:0000256" key="10">
    <source>
        <dbReference type="ARBA" id="ARBA00025198"/>
    </source>
</evidence>
<dbReference type="HAMAP" id="MF_01398">
    <property type="entry name" value="ATP_synth_b_bprime"/>
    <property type="match status" value="1"/>
</dbReference>